<name>A0AB38TL12_9HYPH</name>
<feature type="region of interest" description="Disordered" evidence="1">
    <location>
        <begin position="1"/>
        <end position="22"/>
    </location>
</feature>
<evidence type="ECO:0000313" key="2">
    <source>
        <dbReference type="EMBL" id="UTU55063.1"/>
    </source>
</evidence>
<evidence type="ECO:0000313" key="3">
    <source>
        <dbReference type="Proteomes" id="UP001060070"/>
    </source>
</evidence>
<dbReference type="RefSeq" id="WP_024504642.1">
    <property type="nucleotide sequence ID" value="NZ_CP015063.1"/>
</dbReference>
<dbReference type="AlphaFoldDB" id="A0AB38TL12"/>
<reference evidence="2 3" key="1">
    <citation type="journal article" date="2022" name="Microbiol. Resour. Announc.">
        <title>Complete Genome Sequence of Mesorhizobium ciceri Strain R30, a Rhizobium Used as a Commercial Inoculant for Chickpea in Argentina.</title>
        <authorList>
            <person name="Foresto E."/>
            <person name="Revale S."/>
            <person name="Primo E."/>
            <person name="Nievas F."/>
            <person name="Carezzano E."/>
            <person name="Puente M."/>
            <person name="Alzari P."/>
            <person name="Mart M."/>
            <person name="Ben-Assaya M."/>
            <person name="Mornico D."/>
            <person name="Santoro M."/>
            <person name="Mart F."/>
            <person name="Giordano W."/>
            <person name="Bogino P."/>
        </authorList>
    </citation>
    <scope>NUCLEOTIDE SEQUENCE [LARGE SCALE GENOMIC DNA]</scope>
    <source>
        <strain evidence="2 3">R30</strain>
    </source>
</reference>
<dbReference type="EMBL" id="CP088148">
    <property type="protein sequence ID" value="UTU55063.1"/>
    <property type="molecule type" value="Genomic_DNA"/>
</dbReference>
<keyword evidence="2" id="KW-0614">Plasmid</keyword>
<protein>
    <submittedName>
        <fullName evidence="2">Uncharacterized protein</fullName>
    </submittedName>
</protein>
<geneLocation type="plasmid" evidence="2 3">
    <name>unnamed</name>
</geneLocation>
<proteinExistence type="predicted"/>
<dbReference type="Proteomes" id="UP001060070">
    <property type="component" value="Plasmid unnamed"/>
</dbReference>
<organism evidence="2 3">
    <name type="scientific">Mesorhizobium ciceri</name>
    <dbReference type="NCBI Taxonomy" id="39645"/>
    <lineage>
        <taxon>Bacteria</taxon>
        <taxon>Pseudomonadati</taxon>
        <taxon>Pseudomonadota</taxon>
        <taxon>Alphaproteobacteria</taxon>
        <taxon>Hyphomicrobiales</taxon>
        <taxon>Phyllobacteriaceae</taxon>
        <taxon>Mesorhizobium</taxon>
    </lineage>
</organism>
<gene>
    <name evidence="2" type="ORF">LRP29_32500</name>
</gene>
<accession>A0AB38TL12</accession>
<evidence type="ECO:0000256" key="1">
    <source>
        <dbReference type="SAM" id="MobiDB-lite"/>
    </source>
</evidence>
<dbReference type="KEGG" id="mcic:A4R28_32665"/>
<sequence length="83" mass="8947">MARDPIVEEPAAASIIRSNQDRSGDGIVDRAIEAVDGLAEASMQSRCFQLIEPRAPKSVPLVFAEMAGTFSSGGDFRRHDKTV</sequence>
<keyword evidence="3" id="KW-1185">Reference proteome</keyword>